<keyword evidence="1" id="KW-1133">Transmembrane helix</keyword>
<reference evidence="2" key="2">
    <citation type="submission" date="2021-04" db="EMBL/GenBank/DDBJ databases">
        <authorList>
            <person name="Podell S."/>
        </authorList>
    </citation>
    <scope>NUCLEOTIDE SEQUENCE</scope>
    <source>
        <strain evidence="2">Hildebrandi</strain>
    </source>
</reference>
<keyword evidence="1" id="KW-0472">Membrane</keyword>
<protein>
    <submittedName>
        <fullName evidence="2">Uncharacterized protein</fullName>
    </submittedName>
</protein>
<keyword evidence="1" id="KW-0812">Transmembrane</keyword>
<sequence length="112" mass="12398">MSTSNVVRCVRTLSEIHRTSIALWRRDITFHQFLETKVFSPETFPSILAVGISLSFLDFCAVLGWKYLQSGGGRAVASTTKSTVSRRLTTVGTATTRPKASARHPAYQFMGE</sequence>
<gene>
    <name evidence="2" type="ORF">IV203_010186</name>
</gene>
<dbReference type="AlphaFoldDB" id="A0A9K3KWG5"/>
<accession>A0A9K3KWG5</accession>
<comment type="caution">
    <text evidence="2">The sequence shown here is derived from an EMBL/GenBank/DDBJ whole genome shotgun (WGS) entry which is preliminary data.</text>
</comment>
<dbReference type="Proteomes" id="UP000693970">
    <property type="component" value="Unassembled WGS sequence"/>
</dbReference>
<dbReference type="EMBL" id="JAGRRH010000018">
    <property type="protein sequence ID" value="KAG7350826.1"/>
    <property type="molecule type" value="Genomic_DNA"/>
</dbReference>
<evidence type="ECO:0000313" key="3">
    <source>
        <dbReference type="Proteomes" id="UP000693970"/>
    </source>
</evidence>
<name>A0A9K3KWG5_9STRA</name>
<reference evidence="2" key="1">
    <citation type="journal article" date="2021" name="Sci. Rep.">
        <title>Diploid genomic architecture of Nitzschia inconspicua, an elite biomass production diatom.</title>
        <authorList>
            <person name="Oliver A."/>
            <person name="Podell S."/>
            <person name="Pinowska A."/>
            <person name="Traller J.C."/>
            <person name="Smith S.R."/>
            <person name="McClure R."/>
            <person name="Beliaev A."/>
            <person name="Bohutskyi P."/>
            <person name="Hill E.A."/>
            <person name="Rabines A."/>
            <person name="Zheng H."/>
            <person name="Allen L.Z."/>
            <person name="Kuo A."/>
            <person name="Grigoriev I.V."/>
            <person name="Allen A.E."/>
            <person name="Hazlebeck D."/>
            <person name="Allen E.E."/>
        </authorList>
    </citation>
    <scope>NUCLEOTIDE SEQUENCE</scope>
    <source>
        <strain evidence="2">Hildebrandi</strain>
    </source>
</reference>
<keyword evidence="3" id="KW-1185">Reference proteome</keyword>
<evidence type="ECO:0000313" key="2">
    <source>
        <dbReference type="EMBL" id="KAG7350826.1"/>
    </source>
</evidence>
<proteinExistence type="predicted"/>
<feature type="transmembrane region" description="Helical" evidence="1">
    <location>
        <begin position="44"/>
        <end position="65"/>
    </location>
</feature>
<evidence type="ECO:0000256" key="1">
    <source>
        <dbReference type="SAM" id="Phobius"/>
    </source>
</evidence>
<organism evidence="2 3">
    <name type="scientific">Nitzschia inconspicua</name>
    <dbReference type="NCBI Taxonomy" id="303405"/>
    <lineage>
        <taxon>Eukaryota</taxon>
        <taxon>Sar</taxon>
        <taxon>Stramenopiles</taxon>
        <taxon>Ochrophyta</taxon>
        <taxon>Bacillariophyta</taxon>
        <taxon>Bacillariophyceae</taxon>
        <taxon>Bacillariophycidae</taxon>
        <taxon>Bacillariales</taxon>
        <taxon>Bacillariaceae</taxon>
        <taxon>Nitzschia</taxon>
    </lineage>
</organism>